<reference evidence="1" key="1">
    <citation type="journal article" date="2021" name="Microb. Physiol.">
        <title>Proteogenomic Insights into the Physiology of Marine, Sulfate-Reducing, Filamentous Desulfonema limicola and Desulfonema magnum.</title>
        <authorList>
            <person name="Schnaars V."/>
            <person name="Wohlbrand L."/>
            <person name="Scheve S."/>
            <person name="Hinrichs C."/>
            <person name="Reinhardt R."/>
            <person name="Rabus R."/>
        </authorList>
    </citation>
    <scope>NUCLEOTIDE SEQUENCE</scope>
    <source>
        <strain evidence="1">5ac10</strain>
    </source>
</reference>
<dbReference type="AlphaFoldDB" id="A0A975BBQ2"/>
<protein>
    <submittedName>
        <fullName evidence="1">Uncharacterized protein</fullName>
    </submittedName>
</protein>
<proteinExistence type="predicted"/>
<gene>
    <name evidence="1" type="ORF">dnl_48520</name>
</gene>
<dbReference type="EMBL" id="CP061799">
    <property type="protein sequence ID" value="QTA82477.1"/>
    <property type="molecule type" value="Genomic_DNA"/>
</dbReference>
<evidence type="ECO:0000313" key="2">
    <source>
        <dbReference type="Proteomes" id="UP000663720"/>
    </source>
</evidence>
<organism evidence="1 2">
    <name type="scientific">Desulfonema limicola</name>
    <dbReference type="NCBI Taxonomy" id="45656"/>
    <lineage>
        <taxon>Bacteria</taxon>
        <taxon>Pseudomonadati</taxon>
        <taxon>Thermodesulfobacteriota</taxon>
        <taxon>Desulfobacteria</taxon>
        <taxon>Desulfobacterales</taxon>
        <taxon>Desulfococcaceae</taxon>
        <taxon>Desulfonema</taxon>
    </lineage>
</organism>
<name>A0A975BBQ2_9BACT</name>
<dbReference type="Proteomes" id="UP000663720">
    <property type="component" value="Chromosome"/>
</dbReference>
<evidence type="ECO:0000313" key="1">
    <source>
        <dbReference type="EMBL" id="QTA82477.1"/>
    </source>
</evidence>
<dbReference type="KEGG" id="dli:dnl_48520"/>
<accession>A0A975BBQ2</accession>
<keyword evidence="2" id="KW-1185">Reference proteome</keyword>
<sequence>MGMRPGGITIPFNGSAGYARNYSAVRDTCGIAQTPWWISRQATR</sequence>